<name>A0A8T0IZV5_CERPU</name>
<evidence type="ECO:0000313" key="3">
    <source>
        <dbReference type="EMBL" id="KAG0589250.1"/>
    </source>
</evidence>
<comment type="caution">
    <text evidence="3">The sequence shown here is derived from an EMBL/GenBank/DDBJ whole genome shotgun (WGS) entry which is preliminary data.</text>
</comment>
<dbReference type="PANTHER" id="PTHR48155">
    <property type="entry name" value="OS09G0497600 PROTEIN"/>
    <property type="match status" value="1"/>
</dbReference>
<organism evidence="3 4">
    <name type="scientific">Ceratodon purpureus</name>
    <name type="common">Fire moss</name>
    <name type="synonym">Dicranum purpureum</name>
    <dbReference type="NCBI Taxonomy" id="3225"/>
    <lineage>
        <taxon>Eukaryota</taxon>
        <taxon>Viridiplantae</taxon>
        <taxon>Streptophyta</taxon>
        <taxon>Embryophyta</taxon>
        <taxon>Bryophyta</taxon>
        <taxon>Bryophytina</taxon>
        <taxon>Bryopsida</taxon>
        <taxon>Dicranidae</taxon>
        <taxon>Pseudoditrichales</taxon>
        <taxon>Ditrichaceae</taxon>
        <taxon>Ceratodon</taxon>
    </lineage>
</organism>
<dbReference type="Proteomes" id="UP000822688">
    <property type="component" value="Chromosome 1"/>
</dbReference>
<feature type="compositionally biased region" description="Polar residues" evidence="1">
    <location>
        <begin position="68"/>
        <end position="81"/>
    </location>
</feature>
<feature type="compositionally biased region" description="Basic and acidic residues" evidence="1">
    <location>
        <begin position="49"/>
        <end position="65"/>
    </location>
</feature>
<keyword evidence="4" id="KW-1185">Reference proteome</keyword>
<dbReference type="PANTHER" id="PTHR48155:SF1">
    <property type="entry name" value="F-BOX DOMAIN-CONTAINING PROTEIN"/>
    <property type="match status" value="1"/>
</dbReference>
<dbReference type="InterPro" id="IPR001810">
    <property type="entry name" value="F-box_dom"/>
</dbReference>
<sequence length="322" mass="36728">MSRNRTMLSTLQSLRGDSGGTLYDHFACSGAWRGLEFDDDYAQAVNSHEHHDLKSISERPEELDKGSISPSNSNNLLRKSENSSCELHPDLEVEGGEDFIEKMPDHLLIEILVRVHTSDWIAAACVKKRWAAIFQGDGFWQIALIKRWPGAGSAKRWPGPIGRGSIKRRFTALHVSSSLLSRNHSKSDVDEIAGHVYLYLKEQLELATPPLSYGLLHGTIIDQFLACGKKSEEAHDVASQIWVAVLGNLEETERTFHLLMRIAEEWEVFLPFPYSKSHAVQWRLFERLFTDFRDCLSQFDYFNVLSRAKHKFDLIPPTWLGY</sequence>
<dbReference type="EMBL" id="CM026421">
    <property type="protein sequence ID" value="KAG0589250.1"/>
    <property type="molecule type" value="Genomic_DNA"/>
</dbReference>
<reference evidence="3" key="1">
    <citation type="submission" date="2020-06" db="EMBL/GenBank/DDBJ databases">
        <title>WGS assembly of Ceratodon purpureus strain R40.</title>
        <authorList>
            <person name="Carey S.B."/>
            <person name="Jenkins J."/>
            <person name="Shu S."/>
            <person name="Lovell J.T."/>
            <person name="Sreedasyam A."/>
            <person name="Maumus F."/>
            <person name="Tiley G.P."/>
            <person name="Fernandez-Pozo N."/>
            <person name="Barry K."/>
            <person name="Chen C."/>
            <person name="Wang M."/>
            <person name="Lipzen A."/>
            <person name="Daum C."/>
            <person name="Saski C.A."/>
            <person name="Payton A.C."/>
            <person name="Mcbreen J.C."/>
            <person name="Conrad R.E."/>
            <person name="Kollar L.M."/>
            <person name="Olsson S."/>
            <person name="Huttunen S."/>
            <person name="Landis J.B."/>
            <person name="Wickett N.J."/>
            <person name="Johnson M.G."/>
            <person name="Rensing S.A."/>
            <person name="Grimwood J."/>
            <person name="Schmutz J."/>
            <person name="Mcdaniel S.F."/>
        </authorList>
    </citation>
    <scope>NUCLEOTIDE SEQUENCE</scope>
    <source>
        <strain evidence="3">R40</strain>
    </source>
</reference>
<gene>
    <name evidence="3" type="ORF">KC19_1G007300</name>
</gene>
<feature type="domain" description="F-box" evidence="2">
    <location>
        <begin position="97"/>
        <end position="143"/>
    </location>
</feature>
<protein>
    <recommendedName>
        <fullName evidence="2">F-box domain-containing protein</fullName>
    </recommendedName>
</protein>
<dbReference type="SUPFAM" id="SSF81383">
    <property type="entry name" value="F-box domain"/>
    <property type="match status" value="1"/>
</dbReference>
<evidence type="ECO:0000259" key="2">
    <source>
        <dbReference type="PROSITE" id="PS50181"/>
    </source>
</evidence>
<dbReference type="Gene3D" id="1.20.1280.50">
    <property type="match status" value="1"/>
</dbReference>
<proteinExistence type="predicted"/>
<dbReference type="AlphaFoldDB" id="A0A8T0IZV5"/>
<accession>A0A8T0IZV5</accession>
<feature type="region of interest" description="Disordered" evidence="1">
    <location>
        <begin position="49"/>
        <end position="81"/>
    </location>
</feature>
<evidence type="ECO:0000313" key="4">
    <source>
        <dbReference type="Proteomes" id="UP000822688"/>
    </source>
</evidence>
<dbReference type="InterPro" id="IPR036047">
    <property type="entry name" value="F-box-like_dom_sf"/>
</dbReference>
<dbReference type="PROSITE" id="PS50181">
    <property type="entry name" value="FBOX"/>
    <property type="match status" value="1"/>
</dbReference>
<evidence type="ECO:0000256" key="1">
    <source>
        <dbReference type="SAM" id="MobiDB-lite"/>
    </source>
</evidence>